<sequence length="260" mass="28668">MQRHAKLGDVSEKLDGGFDGGALLIDGTVRRVPGPWTPAVNALLQHLADKGFIGAPRPLGTDAQGRTVVSFLEGRTVGIVRPWPQWTHSEEALLDVGHWLRRYHSAVADFVPPAGSMWREGQVWEPGLTIGHNDAAPYNSVWNEDGLVGFVDWDMAGPTTYAGDLAWVAFSWVPLHAQQLVLEEGFTAFGERRARLESFLRAYEWDGSANAVLELIRQRIHRQLDIIRSVAADGDATYQRMLAHGVDRNLEAALGDLSTV</sequence>
<evidence type="ECO:0000259" key="1">
    <source>
        <dbReference type="Pfam" id="PF01636"/>
    </source>
</evidence>
<comment type="caution">
    <text evidence="2">The sequence shown here is derived from an EMBL/GenBank/DDBJ whole genome shotgun (WGS) entry which is preliminary data.</text>
</comment>
<dbReference type="EMBL" id="SOFM01000016">
    <property type="protein sequence ID" value="TFC05288.1"/>
    <property type="molecule type" value="Genomic_DNA"/>
</dbReference>
<dbReference type="InterPro" id="IPR002575">
    <property type="entry name" value="Aminoglycoside_PTrfase"/>
</dbReference>
<dbReference type="AlphaFoldDB" id="A0A4R8W9H2"/>
<dbReference type="SUPFAM" id="SSF56112">
    <property type="entry name" value="Protein kinase-like (PK-like)"/>
    <property type="match status" value="1"/>
</dbReference>
<feature type="domain" description="Aminoglycoside phosphotransferase" evidence="1">
    <location>
        <begin position="128"/>
        <end position="190"/>
    </location>
</feature>
<name>A0A4R8W9H2_9MICO</name>
<protein>
    <submittedName>
        <fullName evidence="2">Aminoglycoside phosphotransferase family protein</fullName>
    </submittedName>
</protein>
<dbReference type="Pfam" id="PF01636">
    <property type="entry name" value="APH"/>
    <property type="match status" value="1"/>
</dbReference>
<dbReference type="InterPro" id="IPR011009">
    <property type="entry name" value="Kinase-like_dom_sf"/>
</dbReference>
<proteinExistence type="predicted"/>
<dbReference type="Gene3D" id="3.90.1200.10">
    <property type="match status" value="1"/>
</dbReference>
<keyword evidence="2" id="KW-0808">Transferase</keyword>
<reference evidence="2 3" key="1">
    <citation type="submission" date="2019-03" db="EMBL/GenBank/DDBJ databases">
        <title>Genomics of glacier-inhabiting Cryobacterium strains.</title>
        <authorList>
            <person name="Liu Q."/>
            <person name="Xin Y.-H."/>
        </authorList>
    </citation>
    <scope>NUCLEOTIDE SEQUENCE [LARGE SCALE GENOMIC DNA]</scope>
    <source>
        <strain evidence="2 3">RHLT2-21</strain>
    </source>
</reference>
<dbReference type="GO" id="GO:0016740">
    <property type="term" value="F:transferase activity"/>
    <property type="evidence" value="ECO:0007669"/>
    <property type="project" value="UniProtKB-KW"/>
</dbReference>
<keyword evidence="3" id="KW-1185">Reference proteome</keyword>
<organism evidence="2 3">
    <name type="scientific">Cryobacterium mannosilyticum</name>
    <dbReference type="NCBI Taxonomy" id="1259190"/>
    <lineage>
        <taxon>Bacteria</taxon>
        <taxon>Bacillati</taxon>
        <taxon>Actinomycetota</taxon>
        <taxon>Actinomycetes</taxon>
        <taxon>Micrococcales</taxon>
        <taxon>Microbacteriaceae</taxon>
        <taxon>Cryobacterium</taxon>
    </lineage>
</organism>
<evidence type="ECO:0000313" key="3">
    <source>
        <dbReference type="Proteomes" id="UP000297643"/>
    </source>
</evidence>
<gene>
    <name evidence="2" type="ORF">E3O32_06300</name>
</gene>
<dbReference type="Proteomes" id="UP000297643">
    <property type="component" value="Unassembled WGS sequence"/>
</dbReference>
<evidence type="ECO:0000313" key="2">
    <source>
        <dbReference type="EMBL" id="TFC05288.1"/>
    </source>
</evidence>
<accession>A0A4R8W9H2</accession>